<evidence type="ECO:0000256" key="1">
    <source>
        <dbReference type="SAM" id="MobiDB-lite"/>
    </source>
</evidence>
<protein>
    <submittedName>
        <fullName evidence="3">Adenylate/guanylate cyclase domain-containing protein</fullName>
    </submittedName>
</protein>
<dbReference type="CDD" id="cd07302">
    <property type="entry name" value="CHD"/>
    <property type="match status" value="1"/>
</dbReference>
<evidence type="ECO:0000313" key="4">
    <source>
        <dbReference type="Proteomes" id="UP001595528"/>
    </source>
</evidence>
<dbReference type="SMART" id="SM00044">
    <property type="entry name" value="CYCc"/>
    <property type="match status" value="1"/>
</dbReference>
<sequence length="444" mass="47728">MPENTARSPTAAASAERQAAPAAPRRADLAVDPLPLLARLHAAGLEGARFGDLLRDLGARLRQAGIPVGRGHLSVSTLHPLFQAVGSTWYRETGTADEEVYAGGADSARLWRESPFSHMIENDQPALRRRLAGDGAVTDFEMLRWLAGKGFTDWYGRVYGFGWVADRDLLDVPEMGVIFSWSADDPAGFSDADIALLETVGHGLAVSVKALAVTEMGQGLLGTYLGRDAAAHVMQGAVRRGSTERVDAVIMYADLRGFTELSERLPAEQVVELLNLYFDAMGEPVEWHGGQILKFLGDGFIATFALEGEEAPDGRHEAAVGQKALDAAAAALRRVARLNRDRQATGLPVMALDVVLHAGRVQYGNVGTQQRLDFTVIGPAVNQASRLEQVCKDMDRNLVASRAFRDLAGAEKFDSLGTVTLRGIAAPQEVFAPRIPERGTAPPA</sequence>
<dbReference type="SUPFAM" id="SSF55073">
    <property type="entry name" value="Nucleotide cyclase"/>
    <property type="match status" value="1"/>
</dbReference>
<gene>
    <name evidence="3" type="ORF">ACFOGJ_04955</name>
</gene>
<organism evidence="3 4">
    <name type="scientific">Marinibaculum pumilum</name>
    <dbReference type="NCBI Taxonomy" id="1766165"/>
    <lineage>
        <taxon>Bacteria</taxon>
        <taxon>Pseudomonadati</taxon>
        <taxon>Pseudomonadota</taxon>
        <taxon>Alphaproteobacteria</taxon>
        <taxon>Rhodospirillales</taxon>
        <taxon>Rhodospirillaceae</taxon>
        <taxon>Marinibaculum</taxon>
    </lineage>
</organism>
<feature type="domain" description="Guanylate cyclase" evidence="2">
    <location>
        <begin position="249"/>
        <end position="388"/>
    </location>
</feature>
<evidence type="ECO:0000259" key="2">
    <source>
        <dbReference type="PROSITE" id="PS50125"/>
    </source>
</evidence>
<dbReference type="Proteomes" id="UP001595528">
    <property type="component" value="Unassembled WGS sequence"/>
</dbReference>
<name>A0ABV7KW71_9PROT</name>
<dbReference type="InterPro" id="IPR001054">
    <property type="entry name" value="A/G_cyclase"/>
</dbReference>
<dbReference type="PROSITE" id="PS50125">
    <property type="entry name" value="GUANYLATE_CYCLASE_2"/>
    <property type="match status" value="1"/>
</dbReference>
<dbReference type="EMBL" id="JBHRTR010000015">
    <property type="protein sequence ID" value="MFC3226567.1"/>
    <property type="molecule type" value="Genomic_DNA"/>
</dbReference>
<dbReference type="PANTHER" id="PTHR43081:SF11">
    <property type="entry name" value="BLR2264 PROTEIN"/>
    <property type="match status" value="1"/>
</dbReference>
<accession>A0ABV7KW71</accession>
<keyword evidence="4" id="KW-1185">Reference proteome</keyword>
<dbReference type="Gene3D" id="3.30.70.1230">
    <property type="entry name" value="Nucleotide cyclase"/>
    <property type="match status" value="1"/>
</dbReference>
<reference evidence="4" key="1">
    <citation type="journal article" date="2019" name="Int. J. Syst. Evol. Microbiol.">
        <title>The Global Catalogue of Microorganisms (GCM) 10K type strain sequencing project: providing services to taxonomists for standard genome sequencing and annotation.</title>
        <authorList>
            <consortium name="The Broad Institute Genomics Platform"/>
            <consortium name="The Broad Institute Genome Sequencing Center for Infectious Disease"/>
            <person name="Wu L."/>
            <person name="Ma J."/>
        </authorList>
    </citation>
    <scope>NUCLEOTIDE SEQUENCE [LARGE SCALE GENOMIC DNA]</scope>
    <source>
        <strain evidence="4">KCTC 42964</strain>
    </source>
</reference>
<dbReference type="InterPro" id="IPR050697">
    <property type="entry name" value="Adenylyl/Guanylyl_Cyclase_3/4"/>
</dbReference>
<evidence type="ECO:0000313" key="3">
    <source>
        <dbReference type="EMBL" id="MFC3226567.1"/>
    </source>
</evidence>
<proteinExistence type="predicted"/>
<feature type="region of interest" description="Disordered" evidence="1">
    <location>
        <begin position="1"/>
        <end position="26"/>
    </location>
</feature>
<dbReference type="InterPro" id="IPR029787">
    <property type="entry name" value="Nucleotide_cyclase"/>
</dbReference>
<dbReference type="PANTHER" id="PTHR43081">
    <property type="entry name" value="ADENYLATE CYCLASE, TERMINAL-DIFFERENTIATION SPECIFIC-RELATED"/>
    <property type="match status" value="1"/>
</dbReference>
<dbReference type="Pfam" id="PF00211">
    <property type="entry name" value="Guanylate_cyc"/>
    <property type="match status" value="1"/>
</dbReference>
<comment type="caution">
    <text evidence="3">The sequence shown here is derived from an EMBL/GenBank/DDBJ whole genome shotgun (WGS) entry which is preliminary data.</text>
</comment>
<dbReference type="RefSeq" id="WP_379898604.1">
    <property type="nucleotide sequence ID" value="NZ_JBHRTR010000015.1"/>
</dbReference>
<feature type="compositionally biased region" description="Low complexity" evidence="1">
    <location>
        <begin position="9"/>
        <end position="26"/>
    </location>
</feature>